<dbReference type="Pfam" id="PF12801">
    <property type="entry name" value="Fer4_5"/>
    <property type="match status" value="2"/>
</dbReference>
<proteinExistence type="predicted"/>
<feature type="transmembrane region" description="Helical" evidence="4">
    <location>
        <begin position="278"/>
        <end position="297"/>
    </location>
</feature>
<evidence type="ECO:0000256" key="3">
    <source>
        <dbReference type="ARBA" id="ARBA00023136"/>
    </source>
</evidence>
<dbReference type="GO" id="GO:0005886">
    <property type="term" value="C:plasma membrane"/>
    <property type="evidence" value="ECO:0007669"/>
    <property type="project" value="UniProtKB-SubCell"/>
</dbReference>
<feature type="transmembrane region" description="Helical" evidence="4">
    <location>
        <begin position="149"/>
        <end position="168"/>
    </location>
</feature>
<evidence type="ECO:0000259" key="5">
    <source>
        <dbReference type="Pfam" id="PF12801"/>
    </source>
</evidence>
<dbReference type="PANTHER" id="PTHR30224:SF4">
    <property type="entry name" value="ELECTRON TRANSPORT PROTEIN YCCM-RELATED"/>
    <property type="match status" value="1"/>
</dbReference>
<comment type="subcellular location">
    <subcellularLocation>
        <location evidence="1">Cell membrane</location>
    </subcellularLocation>
</comment>
<keyword evidence="4" id="KW-1133">Transmembrane helix</keyword>
<evidence type="ECO:0000256" key="2">
    <source>
        <dbReference type="ARBA" id="ARBA00022475"/>
    </source>
</evidence>
<keyword evidence="4" id="KW-0812">Transmembrane</keyword>
<sequence length="467" mass="51779">MNTVTEQISGSVSSAGRLARLGLAMRRYRVTILVVQWVIVLSYLALVAIPAFLPLPPDKAHIWNNLTRFAQFAFWGIWWPFVILSIMALGRVWCGVLCPEGALTEWVSKYGLGRGIPRWMKWGGWPFVAFVMTTVLGQMTSIYEYPKPALLILGGSTIAAIAVGLIWGREKRVWCKHLCPVSGVFGLLAKIAPVHFKVDQSAWDTAPSGHRTSRLHVVNCAPLINIRRMESASDCHMCGRCAGERDAVQLTLRSPGAEIISKPDTPENRAKEMDLWPARLLVFGMLGVALGAFQWSASPWLVTVKQIAAGWLIDHEVWWPLKESGHWWLLTYYPEANDVFTWLDGGLLLTYIAVETLVVGGWVWGWLRLTGALTGLPWQRLAQTLIPFAGFSVFVGLSMLTTSQLAGEGVLVSWAHVARIALLVISALWGASLAWRMAKRNCTMAAIGISMATVLPLAAWSTQFFVW</sequence>
<dbReference type="OrthoDB" id="9784262at2"/>
<dbReference type="EMBL" id="SMCO01000034">
    <property type="protein sequence ID" value="TCV79187.1"/>
    <property type="molecule type" value="Genomic_DNA"/>
</dbReference>
<keyword evidence="7" id="KW-1185">Reference proteome</keyword>
<dbReference type="Proteomes" id="UP000295367">
    <property type="component" value="Unassembled WGS sequence"/>
</dbReference>
<accession>A0A4R3XUP4</accession>
<keyword evidence="3 4" id="KW-0472">Membrane</keyword>
<evidence type="ECO:0000256" key="4">
    <source>
        <dbReference type="SAM" id="Phobius"/>
    </source>
</evidence>
<comment type="caution">
    <text evidence="6">The sequence shown here is derived from an EMBL/GenBank/DDBJ whole genome shotgun (WGS) entry which is preliminary data.</text>
</comment>
<keyword evidence="2" id="KW-1003">Cell membrane</keyword>
<feature type="transmembrane region" description="Helical" evidence="4">
    <location>
        <begin position="73"/>
        <end position="98"/>
    </location>
</feature>
<protein>
    <submittedName>
        <fullName evidence="6">Polyferredoxin</fullName>
    </submittedName>
</protein>
<reference evidence="6 7" key="1">
    <citation type="submission" date="2019-03" db="EMBL/GenBank/DDBJ databases">
        <title>Genomic Encyclopedia of Type Strains, Phase IV (KMG-IV): sequencing the most valuable type-strain genomes for metagenomic binning, comparative biology and taxonomic classification.</title>
        <authorList>
            <person name="Goeker M."/>
        </authorList>
    </citation>
    <scope>NUCLEOTIDE SEQUENCE [LARGE SCALE GENOMIC DNA]</scope>
    <source>
        <strain evidence="6 7">DSM 100309</strain>
    </source>
</reference>
<feature type="transmembrane region" description="Helical" evidence="4">
    <location>
        <begin position="348"/>
        <end position="369"/>
    </location>
</feature>
<dbReference type="InterPro" id="IPR052378">
    <property type="entry name" value="NosR_regulator"/>
</dbReference>
<organism evidence="6 7">
    <name type="scientific">Sulfurirhabdus autotrophica</name>
    <dbReference type="NCBI Taxonomy" id="1706046"/>
    <lineage>
        <taxon>Bacteria</taxon>
        <taxon>Pseudomonadati</taxon>
        <taxon>Pseudomonadota</taxon>
        <taxon>Betaproteobacteria</taxon>
        <taxon>Nitrosomonadales</taxon>
        <taxon>Sulfuricellaceae</taxon>
        <taxon>Sulfurirhabdus</taxon>
    </lineage>
</organism>
<dbReference type="InterPro" id="IPR017896">
    <property type="entry name" value="4Fe4S_Fe-S-bd"/>
</dbReference>
<evidence type="ECO:0000256" key="1">
    <source>
        <dbReference type="ARBA" id="ARBA00004236"/>
    </source>
</evidence>
<evidence type="ECO:0000313" key="7">
    <source>
        <dbReference type="Proteomes" id="UP000295367"/>
    </source>
</evidence>
<feature type="transmembrane region" description="Helical" evidence="4">
    <location>
        <begin position="30"/>
        <end position="53"/>
    </location>
</feature>
<feature type="domain" description="4Fe-4S ferredoxin-type" evidence="5">
    <location>
        <begin position="74"/>
        <end position="114"/>
    </location>
</feature>
<dbReference type="PANTHER" id="PTHR30224">
    <property type="entry name" value="ELECTRON TRANSPORT PROTEIN"/>
    <property type="match status" value="1"/>
</dbReference>
<feature type="transmembrane region" description="Helical" evidence="4">
    <location>
        <begin position="119"/>
        <end position="143"/>
    </location>
</feature>
<feature type="domain" description="4Fe-4S ferredoxin-type" evidence="5">
    <location>
        <begin position="158"/>
        <end position="195"/>
    </location>
</feature>
<feature type="transmembrane region" description="Helical" evidence="4">
    <location>
        <begin position="413"/>
        <end position="435"/>
    </location>
</feature>
<evidence type="ECO:0000313" key="6">
    <source>
        <dbReference type="EMBL" id="TCV79187.1"/>
    </source>
</evidence>
<dbReference type="AlphaFoldDB" id="A0A4R3XUP4"/>
<feature type="transmembrane region" description="Helical" evidence="4">
    <location>
        <begin position="442"/>
        <end position="466"/>
    </location>
</feature>
<name>A0A4R3XUP4_9PROT</name>
<gene>
    <name evidence="6" type="ORF">EDC63_1349</name>
</gene>
<dbReference type="RefSeq" id="WP_124946888.1">
    <property type="nucleotide sequence ID" value="NZ_BHVT01000047.1"/>
</dbReference>
<feature type="transmembrane region" description="Helical" evidence="4">
    <location>
        <begin position="381"/>
        <end position="401"/>
    </location>
</feature>